<dbReference type="EMBL" id="RQTK01000263">
    <property type="protein sequence ID" value="RUS82970.1"/>
    <property type="molecule type" value="Genomic_DNA"/>
</dbReference>
<feature type="transmembrane region" description="Helical" evidence="1">
    <location>
        <begin position="90"/>
        <end position="113"/>
    </location>
</feature>
<keyword evidence="1" id="KW-1133">Transmembrane helix</keyword>
<evidence type="ECO:0000313" key="3">
    <source>
        <dbReference type="Proteomes" id="UP000271974"/>
    </source>
</evidence>
<proteinExistence type="predicted"/>
<keyword evidence="1" id="KW-0812">Transmembrane</keyword>
<organism evidence="2 3">
    <name type="scientific">Elysia chlorotica</name>
    <name type="common">Eastern emerald elysia</name>
    <name type="synonym">Sea slug</name>
    <dbReference type="NCBI Taxonomy" id="188477"/>
    <lineage>
        <taxon>Eukaryota</taxon>
        <taxon>Metazoa</taxon>
        <taxon>Spiralia</taxon>
        <taxon>Lophotrochozoa</taxon>
        <taxon>Mollusca</taxon>
        <taxon>Gastropoda</taxon>
        <taxon>Heterobranchia</taxon>
        <taxon>Euthyneura</taxon>
        <taxon>Panpulmonata</taxon>
        <taxon>Sacoglossa</taxon>
        <taxon>Placobranchoidea</taxon>
        <taxon>Plakobranchidae</taxon>
        <taxon>Elysia</taxon>
    </lineage>
</organism>
<feature type="transmembrane region" description="Helical" evidence="1">
    <location>
        <begin position="52"/>
        <end position="70"/>
    </location>
</feature>
<keyword evidence="1" id="KW-0472">Membrane</keyword>
<reference evidence="2 3" key="1">
    <citation type="submission" date="2019-01" db="EMBL/GenBank/DDBJ databases">
        <title>A draft genome assembly of the solar-powered sea slug Elysia chlorotica.</title>
        <authorList>
            <person name="Cai H."/>
            <person name="Li Q."/>
            <person name="Fang X."/>
            <person name="Li J."/>
            <person name="Curtis N.E."/>
            <person name="Altenburger A."/>
            <person name="Shibata T."/>
            <person name="Feng M."/>
            <person name="Maeda T."/>
            <person name="Schwartz J.A."/>
            <person name="Shigenobu S."/>
            <person name="Lundholm N."/>
            <person name="Nishiyama T."/>
            <person name="Yang H."/>
            <person name="Hasebe M."/>
            <person name="Li S."/>
            <person name="Pierce S.K."/>
            <person name="Wang J."/>
        </authorList>
    </citation>
    <scope>NUCLEOTIDE SEQUENCE [LARGE SCALE GENOMIC DNA]</scope>
    <source>
        <strain evidence="2">EC2010</strain>
        <tissue evidence="2">Whole organism of an adult</tissue>
    </source>
</reference>
<dbReference type="Proteomes" id="UP000271974">
    <property type="component" value="Unassembled WGS sequence"/>
</dbReference>
<accession>A0A3S0ZUC0</accession>
<protein>
    <recommendedName>
        <fullName evidence="4">G-protein coupled receptors family 1 profile domain-containing protein</fullName>
    </recommendedName>
</protein>
<dbReference type="AlphaFoldDB" id="A0A3S0ZUC0"/>
<keyword evidence="3" id="KW-1185">Reference proteome</keyword>
<sequence>MAIPMLGSTLSGANILLIVILSILFTNAVMIYKVLGHARKKVWSSNRAKHVILILQGVGDILVGLFPLNIRYQSFLGTLSLGDIACWQRVFAHTFLFHVMPLVHAAGILLLVVESALFWRRGGRHSSGRRWCSPRYLAAAFTPWALGLLVAVPLVLLGFDFHTCSVKAYSLPVIQSFYWVTIICPGILALVAACAFSTSSLQRADKLDDEHFSYAFISGDPCASPSSVIKSGLPPCRESVHTKPEETLKTPEMEAGVPKPQFAGKIQNYASYHLSKFWKTSNKYSQNLEDNTDLVLLDGRSRGVVSAWTLTDGQPTLRWEKWTRLAAAALFCACSVPYAAMDLTLLYCGPGCEWSSGGQASGVDILYRLLVLRSLISPLVWIHEYN</sequence>
<comment type="caution">
    <text evidence="2">The sequence shown here is derived from an EMBL/GenBank/DDBJ whole genome shotgun (WGS) entry which is preliminary data.</text>
</comment>
<evidence type="ECO:0008006" key="4">
    <source>
        <dbReference type="Google" id="ProtNLM"/>
    </source>
</evidence>
<feature type="transmembrane region" description="Helical" evidence="1">
    <location>
        <begin position="176"/>
        <end position="196"/>
    </location>
</feature>
<feature type="transmembrane region" description="Helical" evidence="1">
    <location>
        <begin position="12"/>
        <end position="32"/>
    </location>
</feature>
<gene>
    <name evidence="2" type="ORF">EGW08_009255</name>
</gene>
<evidence type="ECO:0000313" key="2">
    <source>
        <dbReference type="EMBL" id="RUS82970.1"/>
    </source>
</evidence>
<name>A0A3S0ZUC0_ELYCH</name>
<evidence type="ECO:0000256" key="1">
    <source>
        <dbReference type="SAM" id="Phobius"/>
    </source>
</evidence>
<feature type="transmembrane region" description="Helical" evidence="1">
    <location>
        <begin position="134"/>
        <end position="156"/>
    </location>
</feature>
<dbReference type="Gene3D" id="1.20.1070.10">
    <property type="entry name" value="Rhodopsin 7-helix transmembrane proteins"/>
    <property type="match status" value="1"/>
</dbReference>